<evidence type="ECO:0000313" key="1">
    <source>
        <dbReference type="EMBL" id="KAF2538852.1"/>
    </source>
</evidence>
<dbReference type="AlphaFoldDB" id="A0A8S9G6L3"/>
<accession>A0A8S9G6L3</accession>
<dbReference type="EMBL" id="QGKW02002228">
    <property type="protein sequence ID" value="KAF2538852.1"/>
    <property type="molecule type" value="Genomic_DNA"/>
</dbReference>
<protein>
    <submittedName>
        <fullName evidence="1">Uncharacterized protein</fullName>
    </submittedName>
</protein>
<name>A0A8S9G6L3_BRACR</name>
<dbReference type="Proteomes" id="UP000712281">
    <property type="component" value="Unassembled WGS sequence"/>
</dbReference>
<evidence type="ECO:0000313" key="2">
    <source>
        <dbReference type="Proteomes" id="UP000712281"/>
    </source>
</evidence>
<gene>
    <name evidence="1" type="ORF">F2Q68_00020579</name>
</gene>
<comment type="caution">
    <text evidence="1">The sequence shown here is derived from an EMBL/GenBank/DDBJ whole genome shotgun (WGS) entry which is preliminary data.</text>
</comment>
<proteinExistence type="predicted"/>
<reference evidence="1" key="1">
    <citation type="submission" date="2019-12" db="EMBL/GenBank/DDBJ databases">
        <title>Genome sequencing and annotation of Brassica cretica.</title>
        <authorList>
            <person name="Studholme D.J."/>
            <person name="Sarris P.F."/>
        </authorList>
    </citation>
    <scope>NUCLEOTIDE SEQUENCE</scope>
    <source>
        <strain evidence="1">PFS-001/15</strain>
        <tissue evidence="1">Leaf</tissue>
    </source>
</reference>
<organism evidence="1 2">
    <name type="scientific">Brassica cretica</name>
    <name type="common">Mustard</name>
    <dbReference type="NCBI Taxonomy" id="69181"/>
    <lineage>
        <taxon>Eukaryota</taxon>
        <taxon>Viridiplantae</taxon>
        <taxon>Streptophyta</taxon>
        <taxon>Embryophyta</taxon>
        <taxon>Tracheophyta</taxon>
        <taxon>Spermatophyta</taxon>
        <taxon>Magnoliopsida</taxon>
        <taxon>eudicotyledons</taxon>
        <taxon>Gunneridae</taxon>
        <taxon>Pentapetalae</taxon>
        <taxon>rosids</taxon>
        <taxon>malvids</taxon>
        <taxon>Brassicales</taxon>
        <taxon>Brassicaceae</taxon>
        <taxon>Brassiceae</taxon>
        <taxon>Brassica</taxon>
    </lineage>
</organism>
<sequence>MAGDQIMHAQPEVLAIDETNNYLNGKLWKLSAGPLFDTPEIGEKVYYFLQGHIKQAIFFYLL</sequence>